<dbReference type="NCBIfam" id="TIGR00277">
    <property type="entry name" value="HDIG"/>
    <property type="match status" value="1"/>
</dbReference>
<dbReference type="CDD" id="cd00077">
    <property type="entry name" value="HDc"/>
    <property type="match status" value="1"/>
</dbReference>
<name>A0ABS5PTQ7_9FIRM</name>
<dbReference type="SUPFAM" id="SSF109604">
    <property type="entry name" value="HD-domain/PDEase-like"/>
    <property type="match status" value="1"/>
</dbReference>
<comment type="caution">
    <text evidence="3">The sequence shown here is derived from an EMBL/GenBank/DDBJ whole genome shotgun (WGS) entry which is preliminary data.</text>
</comment>
<protein>
    <submittedName>
        <fullName evidence="3">HD-GYP domain-containing protein</fullName>
    </submittedName>
</protein>
<dbReference type="PANTHER" id="PTHR43155:SF2">
    <property type="entry name" value="CYCLIC DI-GMP PHOSPHODIESTERASE PA4108"/>
    <property type="match status" value="1"/>
</dbReference>
<evidence type="ECO:0000259" key="2">
    <source>
        <dbReference type="PROSITE" id="PS51832"/>
    </source>
</evidence>
<gene>
    <name evidence="3" type="ORF">KHM83_17840</name>
</gene>
<feature type="domain" description="HD-GYP" evidence="2">
    <location>
        <begin position="109"/>
        <end position="305"/>
    </location>
</feature>
<proteinExistence type="predicted"/>
<reference evidence="3 4" key="1">
    <citation type="submission" date="2021-05" db="EMBL/GenBank/DDBJ databases">
        <title>Fusibacter ferrireducens sp. nov., an anaerobic, sulfur- and Fe-reducing bacterium isolated from the mangrove sediment.</title>
        <authorList>
            <person name="Qiu D."/>
        </authorList>
    </citation>
    <scope>NUCLEOTIDE SEQUENCE [LARGE SCALE GENOMIC DNA]</scope>
    <source>
        <strain evidence="3 4">DSM 12116</strain>
    </source>
</reference>
<dbReference type="SMART" id="SM00471">
    <property type="entry name" value="HDc"/>
    <property type="match status" value="1"/>
</dbReference>
<evidence type="ECO:0000313" key="4">
    <source>
        <dbReference type="Proteomes" id="UP000746471"/>
    </source>
</evidence>
<evidence type="ECO:0000313" key="3">
    <source>
        <dbReference type="EMBL" id="MBS7528550.1"/>
    </source>
</evidence>
<keyword evidence="4" id="KW-1185">Reference proteome</keyword>
<organism evidence="3 4">
    <name type="scientific">Fusibacter paucivorans</name>
    <dbReference type="NCBI Taxonomy" id="76009"/>
    <lineage>
        <taxon>Bacteria</taxon>
        <taxon>Bacillati</taxon>
        <taxon>Bacillota</taxon>
        <taxon>Clostridia</taxon>
        <taxon>Eubacteriales</taxon>
        <taxon>Eubacteriales Family XII. Incertae Sedis</taxon>
        <taxon>Fusibacter</taxon>
    </lineage>
</organism>
<dbReference type="PANTHER" id="PTHR43155">
    <property type="entry name" value="CYCLIC DI-GMP PHOSPHODIESTERASE PA4108-RELATED"/>
    <property type="match status" value="1"/>
</dbReference>
<evidence type="ECO:0000259" key="1">
    <source>
        <dbReference type="PROSITE" id="PS51831"/>
    </source>
</evidence>
<dbReference type="RefSeq" id="WP_213238408.1">
    <property type="nucleotide sequence ID" value="NZ_JAHBCL010000044.1"/>
</dbReference>
<dbReference type="Gene3D" id="1.10.3210.10">
    <property type="entry name" value="Hypothetical protein af1432"/>
    <property type="match status" value="1"/>
</dbReference>
<feature type="domain" description="HD" evidence="1">
    <location>
        <begin position="131"/>
        <end position="254"/>
    </location>
</feature>
<dbReference type="InterPro" id="IPR006675">
    <property type="entry name" value="HDIG_dom"/>
</dbReference>
<accession>A0ABS5PTQ7</accession>
<dbReference type="InterPro" id="IPR003607">
    <property type="entry name" value="HD/PDEase_dom"/>
</dbReference>
<dbReference type="Proteomes" id="UP000746471">
    <property type="component" value="Unassembled WGS sequence"/>
</dbReference>
<dbReference type="InterPro" id="IPR006674">
    <property type="entry name" value="HD_domain"/>
</dbReference>
<dbReference type="PROSITE" id="PS51831">
    <property type="entry name" value="HD"/>
    <property type="match status" value="1"/>
</dbReference>
<sequence>MREIGIEELVIGDCLSKDVYNDLGNIILSQGTEITKRHIDYFKKHSIDYVYLDEMDSEAPILSNYELQTFNDLYANMIDIYKTLYFQIKAKHYEFDAMTLLDEIKPLVDHVLMDNDVLQCLRHVEVAEEYYIKHAVNVSVLSAITAKWMNMDSETVYTVALAGLLHDIGKALVDHNILFKPDQLSAYEMSNMKEHSKFGYEVIKNNPTVPREVLAAVLFHHERSDGNGYPSGLTEEQTPFLARIIAVADVFDAITSDRVYKEKVSSFKAFSIIKDESFRGLDPRVCEVFLSNIATFFVNNRVKLNDGRIGDVVYINKYALNRPLVRVNNEFVDLSMDYSVDIDDVL</sequence>
<dbReference type="EMBL" id="JAHBCL010000044">
    <property type="protein sequence ID" value="MBS7528550.1"/>
    <property type="molecule type" value="Genomic_DNA"/>
</dbReference>
<dbReference type="PROSITE" id="PS51832">
    <property type="entry name" value="HD_GYP"/>
    <property type="match status" value="1"/>
</dbReference>
<dbReference type="Pfam" id="PF13487">
    <property type="entry name" value="HD_5"/>
    <property type="match status" value="1"/>
</dbReference>
<dbReference type="InterPro" id="IPR037522">
    <property type="entry name" value="HD_GYP_dom"/>
</dbReference>